<protein>
    <recommendedName>
        <fullName evidence="4">F-box domain-containing protein</fullName>
    </recommendedName>
</protein>
<dbReference type="SUPFAM" id="SSF49899">
    <property type="entry name" value="Concanavalin A-like lectins/glucanases"/>
    <property type="match status" value="1"/>
</dbReference>
<dbReference type="Proteomes" id="UP000677228">
    <property type="component" value="Unassembled WGS sequence"/>
</dbReference>
<evidence type="ECO:0000313" key="1">
    <source>
        <dbReference type="EMBL" id="CAF1527815.1"/>
    </source>
</evidence>
<dbReference type="EMBL" id="CAJNOK010037076">
    <property type="protein sequence ID" value="CAF1527815.1"/>
    <property type="molecule type" value="Genomic_DNA"/>
</dbReference>
<reference evidence="2" key="1">
    <citation type="submission" date="2021-02" db="EMBL/GenBank/DDBJ databases">
        <authorList>
            <person name="Nowell W R."/>
        </authorList>
    </citation>
    <scope>NUCLEOTIDE SEQUENCE</scope>
</reference>
<dbReference type="InterPro" id="IPR013320">
    <property type="entry name" value="ConA-like_dom_sf"/>
</dbReference>
<dbReference type="Gene3D" id="2.60.120.200">
    <property type="match status" value="1"/>
</dbReference>
<dbReference type="Proteomes" id="UP000682733">
    <property type="component" value="Unassembled WGS sequence"/>
</dbReference>
<evidence type="ECO:0000313" key="3">
    <source>
        <dbReference type="Proteomes" id="UP000682733"/>
    </source>
</evidence>
<accession>A0A8S2U0L0</accession>
<dbReference type="InterPro" id="IPR036047">
    <property type="entry name" value="F-box-like_dom_sf"/>
</dbReference>
<name>A0A8S2U0L0_9BILA</name>
<comment type="caution">
    <text evidence="2">The sequence shown here is derived from an EMBL/GenBank/DDBJ whole genome shotgun (WGS) entry which is preliminary data.</text>
</comment>
<sequence length="318" mass="36644">MSCGSITPRTTSTTAVVSCSTGDCCFNILQLPPEILAIIFSKSFGKPSFDQLLKFSTVCSQIRYLITNDWFLQKYYFSFFHNVIIWCRFSNELIAGGGIDFLHNSVKTNIIDDKGKTSMITWSTLPQIELNGFFDHAPCLKLSDNNTRIEKRYELNAADSFSLSFWFLAACRTDLDLPFMYIRFTNEESRLSSFLRINDENQLEFCVTRTTRWITLGQLQMNEWHHIALVFLPSSSETPTMKIYMNGNKTTREIRKLPIIGPFESLKIELRYVNGSFADLAVWSTVLSSIEVRAIYHQKTTINKVNVAKYILDNWNKE</sequence>
<dbReference type="AlphaFoldDB" id="A0A8S2U0L0"/>
<dbReference type="Pfam" id="PF13385">
    <property type="entry name" value="Laminin_G_3"/>
    <property type="match status" value="1"/>
</dbReference>
<evidence type="ECO:0008006" key="4">
    <source>
        <dbReference type="Google" id="ProtNLM"/>
    </source>
</evidence>
<feature type="non-terminal residue" evidence="2">
    <location>
        <position position="318"/>
    </location>
</feature>
<evidence type="ECO:0000313" key="2">
    <source>
        <dbReference type="EMBL" id="CAF4314566.1"/>
    </source>
</evidence>
<organism evidence="2 3">
    <name type="scientific">Didymodactylos carnosus</name>
    <dbReference type="NCBI Taxonomy" id="1234261"/>
    <lineage>
        <taxon>Eukaryota</taxon>
        <taxon>Metazoa</taxon>
        <taxon>Spiralia</taxon>
        <taxon>Gnathifera</taxon>
        <taxon>Rotifera</taxon>
        <taxon>Eurotatoria</taxon>
        <taxon>Bdelloidea</taxon>
        <taxon>Philodinida</taxon>
        <taxon>Philodinidae</taxon>
        <taxon>Didymodactylos</taxon>
    </lineage>
</organism>
<gene>
    <name evidence="1" type="ORF">OVA965_LOCUS38099</name>
    <name evidence="2" type="ORF">TMI583_LOCUS39249</name>
</gene>
<proteinExistence type="predicted"/>
<dbReference type="SUPFAM" id="SSF81383">
    <property type="entry name" value="F-box domain"/>
    <property type="match status" value="1"/>
</dbReference>
<dbReference type="EMBL" id="CAJOBA010059279">
    <property type="protein sequence ID" value="CAF4314566.1"/>
    <property type="molecule type" value="Genomic_DNA"/>
</dbReference>